<dbReference type="Proteomes" id="UP001319180">
    <property type="component" value="Unassembled WGS sequence"/>
</dbReference>
<feature type="domain" description="ABC transporter" evidence="4">
    <location>
        <begin position="2"/>
        <end position="238"/>
    </location>
</feature>
<dbReference type="GO" id="GO:0005524">
    <property type="term" value="F:ATP binding"/>
    <property type="evidence" value="ECO:0007669"/>
    <property type="project" value="UniProtKB-KW"/>
</dbReference>
<evidence type="ECO:0000256" key="2">
    <source>
        <dbReference type="ARBA" id="ARBA00022741"/>
    </source>
</evidence>
<dbReference type="InterPro" id="IPR027417">
    <property type="entry name" value="P-loop_NTPase"/>
</dbReference>
<comment type="caution">
    <text evidence="5">The sequence shown here is derived from an EMBL/GenBank/DDBJ whole genome shotgun (WGS) entry which is preliminary data.</text>
</comment>
<accession>A0AAP2D5Q4</accession>
<keyword evidence="3 5" id="KW-0067">ATP-binding</keyword>
<dbReference type="GO" id="GO:0016887">
    <property type="term" value="F:ATP hydrolysis activity"/>
    <property type="evidence" value="ECO:0007669"/>
    <property type="project" value="InterPro"/>
</dbReference>
<organism evidence="5 6">
    <name type="scientific">Dawidia soli</name>
    <dbReference type="NCBI Taxonomy" id="2782352"/>
    <lineage>
        <taxon>Bacteria</taxon>
        <taxon>Pseudomonadati</taxon>
        <taxon>Bacteroidota</taxon>
        <taxon>Cytophagia</taxon>
        <taxon>Cytophagales</taxon>
        <taxon>Chryseotaleaceae</taxon>
        <taxon>Dawidia</taxon>
    </lineage>
</organism>
<dbReference type="Pfam" id="PF00005">
    <property type="entry name" value="ABC_tran"/>
    <property type="match status" value="1"/>
</dbReference>
<evidence type="ECO:0000259" key="4">
    <source>
        <dbReference type="PROSITE" id="PS50893"/>
    </source>
</evidence>
<dbReference type="Gene3D" id="3.40.50.300">
    <property type="entry name" value="P-loop containing nucleotide triphosphate hydrolases"/>
    <property type="match status" value="1"/>
</dbReference>
<dbReference type="InterPro" id="IPR003593">
    <property type="entry name" value="AAA+_ATPase"/>
</dbReference>
<sequence length="250" mass="27918">MIKIDNITKSFGEKVVLNGVSGVFEKGKPNLLIGASGTGKSVLLKCIVGLVTPDKGEVFYDNRPFYASDRDVKTDIRREMGMLFQGGALFDSKTVEQNVMFPLDVLTKMPLDEKLDRVNFCLKRVSLENSNKKMPSEISGGMKKRVGIARAIVNNPNYLFCDEPNSGLDPQTSVLIDELIQDISEEFDITTIVVTHDMNSVMGIGEKILFIYKGQNLWVGTKNDITHSGVQELDDFIFANKVMRSLRQQE</sequence>
<evidence type="ECO:0000256" key="1">
    <source>
        <dbReference type="ARBA" id="ARBA00022448"/>
    </source>
</evidence>
<keyword evidence="2" id="KW-0547">Nucleotide-binding</keyword>
<keyword evidence="1" id="KW-0813">Transport</keyword>
<evidence type="ECO:0000313" key="5">
    <source>
        <dbReference type="EMBL" id="MBT1685854.1"/>
    </source>
</evidence>
<dbReference type="InterPro" id="IPR017871">
    <property type="entry name" value="ABC_transporter-like_CS"/>
</dbReference>
<evidence type="ECO:0000256" key="3">
    <source>
        <dbReference type="ARBA" id="ARBA00022840"/>
    </source>
</evidence>
<dbReference type="SUPFAM" id="SSF52540">
    <property type="entry name" value="P-loop containing nucleoside triphosphate hydrolases"/>
    <property type="match status" value="1"/>
</dbReference>
<dbReference type="SMART" id="SM00382">
    <property type="entry name" value="AAA"/>
    <property type="match status" value="1"/>
</dbReference>
<dbReference type="PROSITE" id="PS50893">
    <property type="entry name" value="ABC_TRANSPORTER_2"/>
    <property type="match status" value="1"/>
</dbReference>
<dbReference type="AlphaFoldDB" id="A0AAP2D5Q4"/>
<name>A0AAP2D5Q4_9BACT</name>
<dbReference type="PANTHER" id="PTHR43023">
    <property type="entry name" value="PROTEIN TRIGALACTOSYLDIACYLGLYCEROL 3, CHLOROPLASTIC"/>
    <property type="match status" value="1"/>
</dbReference>
<keyword evidence="6" id="KW-1185">Reference proteome</keyword>
<gene>
    <name evidence="5" type="ORF">KK078_04765</name>
</gene>
<proteinExistence type="predicted"/>
<dbReference type="EMBL" id="JAHESC010000005">
    <property type="protein sequence ID" value="MBT1685854.1"/>
    <property type="molecule type" value="Genomic_DNA"/>
</dbReference>
<dbReference type="InterPro" id="IPR003439">
    <property type="entry name" value="ABC_transporter-like_ATP-bd"/>
</dbReference>
<reference evidence="5 6" key="1">
    <citation type="submission" date="2021-05" db="EMBL/GenBank/DDBJ databases">
        <title>A Polyphasic approach of four new species of the genus Ohtaekwangia: Ohtaekwangia histidinii sp. nov., Ohtaekwangia cretensis sp. nov., Ohtaekwangia indiensis sp. nov., Ohtaekwangia reichenbachii sp. nov. from diverse environment.</title>
        <authorList>
            <person name="Octaviana S."/>
        </authorList>
    </citation>
    <scope>NUCLEOTIDE SEQUENCE [LARGE SCALE GENOMIC DNA]</scope>
    <source>
        <strain evidence="5 6">PWU37</strain>
    </source>
</reference>
<protein>
    <submittedName>
        <fullName evidence="5">ATP-binding cassette domain-containing protein</fullName>
    </submittedName>
</protein>
<dbReference type="PROSITE" id="PS00211">
    <property type="entry name" value="ABC_TRANSPORTER_1"/>
    <property type="match status" value="1"/>
</dbReference>
<dbReference type="PANTHER" id="PTHR43023:SF6">
    <property type="entry name" value="INTERMEMBRANE PHOSPHOLIPID TRANSPORT SYSTEM ATP-BINDING PROTEIN MLAF"/>
    <property type="match status" value="1"/>
</dbReference>
<dbReference type="RefSeq" id="WP_254089106.1">
    <property type="nucleotide sequence ID" value="NZ_JAHESC010000005.1"/>
</dbReference>
<evidence type="ECO:0000313" key="6">
    <source>
        <dbReference type="Proteomes" id="UP001319180"/>
    </source>
</evidence>